<gene>
    <name evidence="2" type="ORF">RB24_05170</name>
</gene>
<feature type="domain" description="Phosphoadenosine phosphosulphate reductase" evidence="1">
    <location>
        <begin position="10"/>
        <end position="73"/>
    </location>
</feature>
<dbReference type="InterPro" id="IPR014729">
    <property type="entry name" value="Rossmann-like_a/b/a_fold"/>
</dbReference>
<dbReference type="EMBL" id="JUGD01000005">
    <property type="protein sequence ID" value="RAM65888.1"/>
    <property type="molecule type" value="Genomic_DNA"/>
</dbReference>
<dbReference type="Proteomes" id="UP000248631">
    <property type="component" value="Unassembled WGS sequence"/>
</dbReference>
<dbReference type="Pfam" id="PF01507">
    <property type="entry name" value="PAPS_reduct"/>
    <property type="match status" value="2"/>
</dbReference>
<sequence>MSRTGSKLHVVSLSGGKDSTATALMAIELHGREACRFVFADTGNEHEATYAYALDYLPQALDITVDVVKADFSAEFATKRANLARLAAGESELAVYGKRKFKYHWTAQAAADALELLRPTGIPFLDLCMVRGGFPSRKRQYCTEQLKTVPITEYQMDLVEQGWQVESWQGVRIDESTSRRDRLQGTGACVRSYEYLGGGMSIYRPILRWNVGDVFEAHRLAGIEPNPLYRQGMTRVGCMPCINCQKDELRQISRRFPEHVKRVESWEHLVSKVCRPQSPVSFFHLGTKGHRGQDSTIARVVEWSKTSRGGRQFSLLTDLDEPTACSSAYGLCE</sequence>
<dbReference type="Gene3D" id="3.40.50.620">
    <property type="entry name" value="HUPs"/>
    <property type="match status" value="1"/>
</dbReference>
<protein>
    <recommendedName>
        <fullName evidence="1">Phosphoadenosine phosphosulphate reductase domain-containing protein</fullName>
    </recommendedName>
</protein>
<dbReference type="PANTHER" id="PTHR43196:SF2">
    <property type="entry name" value="PHOSPHOADENOSINE PHOSPHOSULFATE REDUCTASE"/>
    <property type="match status" value="1"/>
</dbReference>
<dbReference type="InterPro" id="IPR002500">
    <property type="entry name" value="PAPS_reduct_dom"/>
</dbReference>
<dbReference type="PANTHER" id="PTHR43196">
    <property type="entry name" value="SULFATE ADENYLYLTRANSFERASE SUBUNIT 2"/>
    <property type="match status" value="1"/>
</dbReference>
<reference evidence="2 3" key="1">
    <citation type="submission" date="2014-12" db="EMBL/GenBank/DDBJ databases">
        <title>Complete genome sequence of Herbaspirillum rubrisubalbicans Os38.</title>
        <authorList>
            <person name="Chen M."/>
            <person name="An Q."/>
        </authorList>
    </citation>
    <scope>NUCLEOTIDE SEQUENCE [LARGE SCALE GENOMIC DNA]</scope>
    <source>
        <strain evidence="2 3">Os38</strain>
    </source>
</reference>
<organism evidence="2 3">
    <name type="scientific">Herbaspirillum rubrisubalbicans</name>
    <dbReference type="NCBI Taxonomy" id="80842"/>
    <lineage>
        <taxon>Bacteria</taxon>
        <taxon>Pseudomonadati</taxon>
        <taxon>Pseudomonadota</taxon>
        <taxon>Betaproteobacteria</taxon>
        <taxon>Burkholderiales</taxon>
        <taxon>Oxalobacteraceae</taxon>
        <taxon>Herbaspirillum</taxon>
    </lineage>
</organism>
<evidence type="ECO:0000259" key="1">
    <source>
        <dbReference type="Pfam" id="PF01507"/>
    </source>
</evidence>
<keyword evidence="3" id="KW-1185">Reference proteome</keyword>
<dbReference type="RefSeq" id="WP_112067918.1">
    <property type="nucleotide sequence ID" value="NZ_JUGD01000005.1"/>
</dbReference>
<dbReference type="InterPro" id="IPR050128">
    <property type="entry name" value="Sulfate_adenylyltrnsfr_sub2"/>
</dbReference>
<proteinExistence type="predicted"/>
<comment type="caution">
    <text evidence="2">The sequence shown here is derived from an EMBL/GenBank/DDBJ whole genome shotgun (WGS) entry which is preliminary data.</text>
</comment>
<evidence type="ECO:0000313" key="3">
    <source>
        <dbReference type="Proteomes" id="UP000248631"/>
    </source>
</evidence>
<accession>A0ABX9C5N6</accession>
<dbReference type="SUPFAM" id="SSF52402">
    <property type="entry name" value="Adenine nucleotide alpha hydrolases-like"/>
    <property type="match status" value="1"/>
</dbReference>
<feature type="domain" description="Phosphoadenosine phosphosulphate reductase" evidence="1">
    <location>
        <begin position="140"/>
        <end position="243"/>
    </location>
</feature>
<evidence type="ECO:0000313" key="2">
    <source>
        <dbReference type="EMBL" id="RAM65888.1"/>
    </source>
</evidence>
<name>A0ABX9C5N6_9BURK</name>